<dbReference type="Pfam" id="PF13520">
    <property type="entry name" value="AA_permease_2"/>
    <property type="match status" value="1"/>
</dbReference>
<feature type="transmembrane region" description="Helical" evidence="6">
    <location>
        <begin position="58"/>
        <end position="81"/>
    </location>
</feature>
<dbReference type="RefSeq" id="WP_217642470.1">
    <property type="nucleotide sequence ID" value="NZ_FOUE01000002.1"/>
</dbReference>
<evidence type="ECO:0000313" key="7">
    <source>
        <dbReference type="EMBL" id="SFM18960.1"/>
    </source>
</evidence>
<dbReference type="PANTHER" id="PTHR42770">
    <property type="entry name" value="AMINO ACID TRANSPORTER-RELATED"/>
    <property type="match status" value="1"/>
</dbReference>
<dbReference type="Proteomes" id="UP000198519">
    <property type="component" value="Unassembled WGS sequence"/>
</dbReference>
<dbReference type="PANTHER" id="PTHR42770:SF11">
    <property type="entry name" value="INNER MEMBRANE TRANSPORT PROTEIN YBAT"/>
    <property type="match status" value="1"/>
</dbReference>
<reference evidence="8" key="1">
    <citation type="submission" date="2016-10" db="EMBL/GenBank/DDBJ databases">
        <authorList>
            <person name="Varghese N."/>
            <person name="Submissions S."/>
        </authorList>
    </citation>
    <scope>NUCLEOTIDE SEQUENCE [LARGE SCALE GENOMIC DNA]</scope>
    <source>
        <strain evidence="8">CGMCC 1.7061</strain>
    </source>
</reference>
<dbReference type="GO" id="GO:0005886">
    <property type="term" value="C:plasma membrane"/>
    <property type="evidence" value="ECO:0007669"/>
    <property type="project" value="UniProtKB-SubCell"/>
</dbReference>
<feature type="transmembrane region" description="Helical" evidence="6">
    <location>
        <begin position="361"/>
        <end position="381"/>
    </location>
</feature>
<organism evidence="7 8">
    <name type="scientific">Marinobacter zhejiangensis</name>
    <dbReference type="NCBI Taxonomy" id="488535"/>
    <lineage>
        <taxon>Bacteria</taxon>
        <taxon>Pseudomonadati</taxon>
        <taxon>Pseudomonadota</taxon>
        <taxon>Gammaproteobacteria</taxon>
        <taxon>Pseudomonadales</taxon>
        <taxon>Marinobacteraceae</taxon>
        <taxon>Marinobacter</taxon>
    </lineage>
</organism>
<evidence type="ECO:0000256" key="1">
    <source>
        <dbReference type="ARBA" id="ARBA00004651"/>
    </source>
</evidence>
<evidence type="ECO:0000313" key="8">
    <source>
        <dbReference type="Proteomes" id="UP000198519"/>
    </source>
</evidence>
<evidence type="ECO:0000256" key="6">
    <source>
        <dbReference type="SAM" id="Phobius"/>
    </source>
</evidence>
<dbReference type="Gene3D" id="1.20.1740.10">
    <property type="entry name" value="Amino acid/polyamine transporter I"/>
    <property type="match status" value="1"/>
</dbReference>
<feature type="transmembrane region" description="Helical" evidence="6">
    <location>
        <begin position="419"/>
        <end position="438"/>
    </location>
</feature>
<keyword evidence="4 6" id="KW-1133">Transmembrane helix</keyword>
<evidence type="ECO:0000256" key="4">
    <source>
        <dbReference type="ARBA" id="ARBA00022989"/>
    </source>
</evidence>
<evidence type="ECO:0000256" key="3">
    <source>
        <dbReference type="ARBA" id="ARBA00022692"/>
    </source>
</evidence>
<feature type="transmembrane region" description="Helical" evidence="6">
    <location>
        <begin position="206"/>
        <end position="229"/>
    </location>
</feature>
<dbReference type="PIRSF" id="PIRSF006060">
    <property type="entry name" value="AA_transporter"/>
    <property type="match status" value="1"/>
</dbReference>
<evidence type="ECO:0000256" key="2">
    <source>
        <dbReference type="ARBA" id="ARBA00022475"/>
    </source>
</evidence>
<name>A0A1I4NUD5_9GAMM</name>
<keyword evidence="5 6" id="KW-0472">Membrane</keyword>
<feature type="transmembrane region" description="Helical" evidence="6">
    <location>
        <begin position="337"/>
        <end position="355"/>
    </location>
</feature>
<dbReference type="AlphaFoldDB" id="A0A1I4NUD5"/>
<feature type="transmembrane region" description="Helical" evidence="6">
    <location>
        <begin position="241"/>
        <end position="268"/>
    </location>
</feature>
<dbReference type="EMBL" id="FOUE01000002">
    <property type="protein sequence ID" value="SFM18960.1"/>
    <property type="molecule type" value="Genomic_DNA"/>
</dbReference>
<feature type="transmembrane region" description="Helical" evidence="6">
    <location>
        <begin position="393"/>
        <end position="413"/>
    </location>
</feature>
<keyword evidence="3 6" id="KW-0812">Transmembrane</keyword>
<gene>
    <name evidence="7" type="ORF">SAMN04487963_1615</name>
</gene>
<dbReference type="InterPro" id="IPR050367">
    <property type="entry name" value="APC_superfamily"/>
</dbReference>
<protein>
    <submittedName>
        <fullName evidence="7">Amino acid transporter</fullName>
    </submittedName>
</protein>
<keyword evidence="2" id="KW-1003">Cell membrane</keyword>
<feature type="transmembrane region" description="Helical" evidence="6">
    <location>
        <begin position="143"/>
        <end position="160"/>
    </location>
</feature>
<evidence type="ECO:0000256" key="5">
    <source>
        <dbReference type="ARBA" id="ARBA00023136"/>
    </source>
</evidence>
<feature type="transmembrane region" description="Helical" evidence="6">
    <location>
        <begin position="28"/>
        <end position="52"/>
    </location>
</feature>
<sequence>MTLLPKQLNGQNGSVHRKREKNLGVPELIAIALGGMVGGGIFTILGISVAMVGVYTPVAIAIGGFIAAMAAYSYIKLGVYYQDEGATYSFYKKTFAGSDRAASLIGWWVIFGYISTLALYAYTFASYAISGFAMAESDWLRKAIAGAVILVFTLINVWSVKGMGKIEDLMVYTKLVILIVISFVLINNSNTSLPMLIEQGRDFSLLNILIVASLTFVAYEGFQLVINAVNEMEQPARNIPTAVYVAIALATAIYVVIALGAILAIPFADIIANQEYALAAGANGVLGHWGTDLVVLGALLATSSAISGTVFGASRQMAIIARDGYFPPILAKRKERVPVYSIITMSALAFVLILAGSLQVILEFGSVTFLIVSFLMAYANFRIRKQTDSSTLVTLIAMAGLAMGTLFIIYYEAVHQPEQLLFIFGLYGILSLMSWLYARIGRKRRLPGAGPTDRAA</sequence>
<feature type="transmembrane region" description="Helical" evidence="6">
    <location>
        <begin position="169"/>
        <end position="186"/>
    </location>
</feature>
<dbReference type="InterPro" id="IPR002293">
    <property type="entry name" value="AA/rel_permease1"/>
</dbReference>
<dbReference type="STRING" id="488535.SAMN04487963_1615"/>
<keyword evidence="8" id="KW-1185">Reference proteome</keyword>
<feature type="transmembrane region" description="Helical" evidence="6">
    <location>
        <begin position="101"/>
        <end position="123"/>
    </location>
</feature>
<proteinExistence type="predicted"/>
<accession>A0A1I4NUD5</accession>
<feature type="transmembrane region" description="Helical" evidence="6">
    <location>
        <begin position="293"/>
        <end position="313"/>
    </location>
</feature>
<dbReference type="GO" id="GO:0022857">
    <property type="term" value="F:transmembrane transporter activity"/>
    <property type="evidence" value="ECO:0007669"/>
    <property type="project" value="InterPro"/>
</dbReference>
<comment type="subcellular location">
    <subcellularLocation>
        <location evidence="1">Cell membrane</location>
        <topology evidence="1">Multi-pass membrane protein</topology>
    </subcellularLocation>
</comment>